<evidence type="ECO:0000313" key="2">
    <source>
        <dbReference type="Proteomes" id="UP000182015"/>
    </source>
</evidence>
<dbReference type="Proteomes" id="UP000182015">
    <property type="component" value="Unassembled WGS sequence"/>
</dbReference>
<evidence type="ECO:0000313" key="1">
    <source>
        <dbReference type="EMBL" id="OJF71249.1"/>
    </source>
</evidence>
<dbReference type="AlphaFoldDB" id="A0A1L8MKI8"/>
<sequence length="133" mass="15316">MKIDVKGLPVLEARFRAMNEIQWEAVVNKNLTTIFNRAARRPGTPIGKQSKGHAAGELMRSRRMIELNSGIGVASGMFYYSKDYAPHVEYGHRIVRGGRQVGYVTGQRFLFNNVQKQRTTYRNDMLNELRKKR</sequence>
<comment type="caution">
    <text evidence="1">The sequence shown here is derived from an EMBL/GenBank/DDBJ whole genome shotgun (WGS) entry which is preliminary data.</text>
</comment>
<dbReference type="EMBL" id="LZDD01000003">
    <property type="protein sequence ID" value="OJF71249.1"/>
    <property type="molecule type" value="Genomic_DNA"/>
</dbReference>
<dbReference type="STRING" id="1856638.A9Q68_08605"/>
<protein>
    <recommendedName>
        <fullName evidence="3">HK97 gp10 family phage protein</fullName>
    </recommendedName>
</protein>
<dbReference type="OrthoDB" id="1850874at2"/>
<reference evidence="2" key="1">
    <citation type="submission" date="2016-06" db="EMBL/GenBank/DDBJ databases">
        <authorList>
            <person name="de Vries S.P.W."/>
            <person name="Hadjirin N.F."/>
            <person name="Lay E.M."/>
            <person name="Zadoks R.N."/>
            <person name="Peacock S.J."/>
            <person name="Parkhill J."/>
            <person name="Grant A.J."/>
            <person name="Mcdougall S."/>
            <person name="Holmes M.A."/>
        </authorList>
    </citation>
    <scope>NUCLEOTIDE SEQUENCE [LARGE SCALE GENOMIC DNA]</scope>
    <source>
        <strain evidence="2">NZ1587</strain>
    </source>
</reference>
<proteinExistence type="predicted"/>
<keyword evidence="2" id="KW-1185">Reference proteome</keyword>
<gene>
    <name evidence="1" type="ORF">A9Q68_08605</name>
</gene>
<accession>A0A1L8MKI8</accession>
<evidence type="ECO:0008006" key="3">
    <source>
        <dbReference type="Google" id="ProtNLM"/>
    </source>
</evidence>
<dbReference type="RefSeq" id="WP_071794312.1">
    <property type="nucleotide sequence ID" value="NZ_LZDD01000003.1"/>
</dbReference>
<organism evidence="1 2">
    <name type="scientific">Streptococcus bovimastitidis</name>
    <dbReference type="NCBI Taxonomy" id="1856638"/>
    <lineage>
        <taxon>Bacteria</taxon>
        <taxon>Bacillati</taxon>
        <taxon>Bacillota</taxon>
        <taxon>Bacilli</taxon>
        <taxon>Lactobacillales</taxon>
        <taxon>Streptococcaceae</taxon>
        <taxon>Streptococcus</taxon>
    </lineage>
</organism>
<name>A0A1L8MKI8_9STRE</name>